<name>A0A118HQ76_9BURK</name>
<reference evidence="12 13" key="1">
    <citation type="submission" date="2015-11" db="EMBL/GenBank/DDBJ databases">
        <title>Expanding the genomic diversity of Burkholderia species for the development of highly accurate diagnostics.</title>
        <authorList>
            <person name="Sahl J."/>
            <person name="Keim P."/>
            <person name="Wagner D."/>
        </authorList>
    </citation>
    <scope>NUCLEOTIDE SEQUENCE [LARGE SCALE GENOMIC DNA]</scope>
    <source>
        <strain evidence="12 13">MSMB2036</strain>
    </source>
</reference>
<dbReference type="FunFam" id="3.30.450.20:FF:000099">
    <property type="entry name" value="Sensory box sensor histidine kinase"/>
    <property type="match status" value="1"/>
</dbReference>
<dbReference type="PRINTS" id="PR00344">
    <property type="entry name" value="BCTRLSENSOR"/>
</dbReference>
<dbReference type="InterPro" id="IPR000014">
    <property type="entry name" value="PAS"/>
</dbReference>
<dbReference type="CDD" id="cd00082">
    <property type="entry name" value="HisKA"/>
    <property type="match status" value="1"/>
</dbReference>
<dbReference type="InterPro" id="IPR001610">
    <property type="entry name" value="PAC"/>
</dbReference>
<dbReference type="SMART" id="SM00387">
    <property type="entry name" value="HATPase_c"/>
    <property type="match status" value="1"/>
</dbReference>
<evidence type="ECO:0000256" key="7">
    <source>
        <dbReference type="PROSITE-ProRule" id="PRU00169"/>
    </source>
</evidence>
<feature type="domain" description="PAC" evidence="11">
    <location>
        <begin position="95"/>
        <end position="148"/>
    </location>
</feature>
<evidence type="ECO:0000256" key="3">
    <source>
        <dbReference type="ARBA" id="ARBA00012438"/>
    </source>
</evidence>
<dbReference type="Gene3D" id="3.30.565.10">
    <property type="entry name" value="Histidine kinase-like ATPase, C-terminal domain"/>
    <property type="match status" value="1"/>
</dbReference>
<evidence type="ECO:0000256" key="4">
    <source>
        <dbReference type="ARBA" id="ARBA00022553"/>
    </source>
</evidence>
<dbReference type="AlphaFoldDB" id="A0A118HQ76"/>
<dbReference type="NCBIfam" id="TIGR00229">
    <property type="entry name" value="sensory_box"/>
    <property type="match status" value="1"/>
</dbReference>
<evidence type="ECO:0000259" key="10">
    <source>
        <dbReference type="PROSITE" id="PS50112"/>
    </source>
</evidence>
<dbReference type="InterPro" id="IPR035965">
    <property type="entry name" value="PAS-like_dom_sf"/>
</dbReference>
<dbReference type="SMART" id="SM00388">
    <property type="entry name" value="HisKA"/>
    <property type="match status" value="1"/>
</dbReference>
<dbReference type="InterPro" id="IPR011006">
    <property type="entry name" value="CheY-like_superfamily"/>
</dbReference>
<dbReference type="SMART" id="SM00091">
    <property type="entry name" value="PAS"/>
    <property type="match status" value="1"/>
</dbReference>
<dbReference type="Gene3D" id="1.10.287.130">
    <property type="match status" value="1"/>
</dbReference>
<sequence>MRMRRAHSSAQFPPHEVEAIEGERSFRSLADAIPHIMWTADPDGWVDYLNYRGLSYGGVTLEQARDQGWESFVHPDDLQPAIDVWTRAIRNGVEFEIEYRLKRASDGAYRWFLCRALPLRDRDGKIVKWFGTETDIEDLKQARAAAERANRAKSDFLSSMSHELRSPLNAILGFAQLMASDLPPPTPSQQASIEQILRAGWHLLELINDVLDLAKIESGQVAISPEAVALSDALRECESMIEPQARQRGIRVSFPDVEPHCHVRADRTRVRQILLNLLSNAIKYNRASGAVDVDCDMRVPGRIRVSVRDTGPGLSQEQLAQLFQPFNRLGQDAGGEEGTGIGLVVAKRLTELMGGAIGAESTVGKGSVFWIELDAASAPEVAARGDARPGASAERTNAETAAEAPAHTVLYIEDNAANRTLVEQLLARRADMRMLGAASGQHGVALARSALPRVILMDINLPDISGIDALGMLRSQPETAEIPVVALSSNAMPRDIEKGLKAGFFRYLTKPIKIDQLMHALAEAIAFAQAKRYV</sequence>
<proteinExistence type="predicted"/>
<evidence type="ECO:0000256" key="5">
    <source>
        <dbReference type="ARBA" id="ARBA00022679"/>
    </source>
</evidence>
<protein>
    <recommendedName>
        <fullName evidence="3">histidine kinase</fullName>
        <ecNumber evidence="3">2.7.13.3</ecNumber>
    </recommendedName>
</protein>
<dbReference type="SUPFAM" id="SSF52172">
    <property type="entry name" value="CheY-like"/>
    <property type="match status" value="1"/>
</dbReference>
<dbReference type="PROSITE" id="PS50110">
    <property type="entry name" value="RESPONSE_REGULATORY"/>
    <property type="match status" value="1"/>
</dbReference>
<feature type="domain" description="Response regulatory" evidence="9">
    <location>
        <begin position="408"/>
        <end position="525"/>
    </location>
</feature>
<dbReference type="SUPFAM" id="SSF47384">
    <property type="entry name" value="Homodimeric domain of signal transducing histidine kinase"/>
    <property type="match status" value="1"/>
</dbReference>
<dbReference type="Pfam" id="PF00512">
    <property type="entry name" value="HisKA"/>
    <property type="match status" value="1"/>
</dbReference>
<keyword evidence="5" id="KW-0808">Transferase</keyword>
<feature type="modified residue" description="4-aspartylphosphate" evidence="7">
    <location>
        <position position="458"/>
    </location>
</feature>
<evidence type="ECO:0000313" key="12">
    <source>
        <dbReference type="EMBL" id="KVG61863.1"/>
    </source>
</evidence>
<keyword evidence="6 12" id="KW-0418">Kinase</keyword>
<evidence type="ECO:0000256" key="6">
    <source>
        <dbReference type="ARBA" id="ARBA00022777"/>
    </source>
</evidence>
<dbReference type="SMART" id="SM00448">
    <property type="entry name" value="REC"/>
    <property type="match status" value="1"/>
</dbReference>
<dbReference type="GO" id="GO:0005886">
    <property type="term" value="C:plasma membrane"/>
    <property type="evidence" value="ECO:0007669"/>
    <property type="project" value="UniProtKB-SubCell"/>
</dbReference>
<dbReference type="InterPro" id="IPR036890">
    <property type="entry name" value="HATPase_C_sf"/>
</dbReference>
<gene>
    <name evidence="12" type="ORF">WJ33_30410</name>
</gene>
<dbReference type="InterPro" id="IPR013655">
    <property type="entry name" value="PAS_fold_3"/>
</dbReference>
<comment type="catalytic activity">
    <reaction evidence="1">
        <text>ATP + protein L-histidine = ADP + protein N-phospho-L-histidine.</text>
        <dbReference type="EC" id="2.7.13.3"/>
    </reaction>
</comment>
<dbReference type="InterPro" id="IPR003594">
    <property type="entry name" value="HATPase_dom"/>
</dbReference>
<dbReference type="PROSITE" id="PS50112">
    <property type="entry name" value="PAS"/>
    <property type="match status" value="1"/>
</dbReference>
<dbReference type="SUPFAM" id="SSF55785">
    <property type="entry name" value="PYP-like sensor domain (PAS domain)"/>
    <property type="match status" value="1"/>
</dbReference>
<dbReference type="SUPFAM" id="SSF55874">
    <property type="entry name" value="ATPase domain of HSP90 chaperone/DNA topoisomerase II/histidine kinase"/>
    <property type="match status" value="1"/>
</dbReference>
<dbReference type="SMART" id="SM00086">
    <property type="entry name" value="PAC"/>
    <property type="match status" value="1"/>
</dbReference>
<dbReference type="InterPro" id="IPR036097">
    <property type="entry name" value="HisK_dim/P_sf"/>
</dbReference>
<dbReference type="PROSITE" id="PS50113">
    <property type="entry name" value="PAC"/>
    <property type="match status" value="1"/>
</dbReference>
<comment type="subcellular location">
    <subcellularLocation>
        <location evidence="2">Cell inner membrane</location>
        <topology evidence="2">Multi-pass membrane protein</topology>
    </subcellularLocation>
</comment>
<dbReference type="InterPro" id="IPR001789">
    <property type="entry name" value="Sig_transdc_resp-reg_receiver"/>
</dbReference>
<keyword evidence="4 7" id="KW-0597">Phosphoprotein</keyword>
<dbReference type="InterPro" id="IPR003661">
    <property type="entry name" value="HisK_dim/P_dom"/>
</dbReference>
<evidence type="ECO:0000256" key="2">
    <source>
        <dbReference type="ARBA" id="ARBA00004429"/>
    </source>
</evidence>
<evidence type="ECO:0000256" key="1">
    <source>
        <dbReference type="ARBA" id="ARBA00000085"/>
    </source>
</evidence>
<dbReference type="Pfam" id="PF02518">
    <property type="entry name" value="HATPase_c"/>
    <property type="match status" value="1"/>
</dbReference>
<dbReference type="Gene3D" id="3.40.50.2300">
    <property type="match status" value="1"/>
</dbReference>
<accession>A0A118HQ76</accession>
<dbReference type="Proteomes" id="UP000064029">
    <property type="component" value="Unassembled WGS sequence"/>
</dbReference>
<dbReference type="InterPro" id="IPR005467">
    <property type="entry name" value="His_kinase_dom"/>
</dbReference>
<evidence type="ECO:0000259" key="9">
    <source>
        <dbReference type="PROSITE" id="PS50110"/>
    </source>
</evidence>
<organism evidence="12 13">
    <name type="scientific">Burkholderia ubonensis</name>
    <dbReference type="NCBI Taxonomy" id="101571"/>
    <lineage>
        <taxon>Bacteria</taxon>
        <taxon>Pseudomonadati</taxon>
        <taxon>Pseudomonadota</taxon>
        <taxon>Betaproteobacteria</taxon>
        <taxon>Burkholderiales</taxon>
        <taxon>Burkholderiaceae</taxon>
        <taxon>Burkholderia</taxon>
        <taxon>Burkholderia cepacia complex</taxon>
    </lineage>
</organism>
<feature type="domain" description="Histidine kinase" evidence="8">
    <location>
        <begin position="159"/>
        <end position="377"/>
    </location>
</feature>
<dbReference type="PANTHER" id="PTHR43047">
    <property type="entry name" value="TWO-COMPONENT HISTIDINE PROTEIN KINASE"/>
    <property type="match status" value="1"/>
</dbReference>
<dbReference type="CDD" id="cd00130">
    <property type="entry name" value="PAS"/>
    <property type="match status" value="1"/>
</dbReference>
<dbReference type="PANTHER" id="PTHR43047:SF72">
    <property type="entry name" value="OSMOSENSING HISTIDINE PROTEIN KINASE SLN1"/>
    <property type="match status" value="1"/>
</dbReference>
<dbReference type="Pfam" id="PF00072">
    <property type="entry name" value="Response_reg"/>
    <property type="match status" value="1"/>
</dbReference>
<dbReference type="GO" id="GO:0009927">
    <property type="term" value="F:histidine phosphotransfer kinase activity"/>
    <property type="evidence" value="ECO:0007669"/>
    <property type="project" value="TreeGrafter"/>
</dbReference>
<evidence type="ECO:0000259" key="11">
    <source>
        <dbReference type="PROSITE" id="PS50113"/>
    </source>
</evidence>
<dbReference type="EC" id="2.7.13.3" evidence="3"/>
<dbReference type="EMBL" id="LOXM01000180">
    <property type="protein sequence ID" value="KVG61863.1"/>
    <property type="molecule type" value="Genomic_DNA"/>
</dbReference>
<dbReference type="GO" id="GO:0000155">
    <property type="term" value="F:phosphorelay sensor kinase activity"/>
    <property type="evidence" value="ECO:0007669"/>
    <property type="project" value="InterPro"/>
</dbReference>
<feature type="domain" description="PAS" evidence="10">
    <location>
        <begin position="22"/>
        <end position="92"/>
    </location>
</feature>
<dbReference type="InterPro" id="IPR004358">
    <property type="entry name" value="Sig_transdc_His_kin-like_C"/>
</dbReference>
<dbReference type="CDD" id="cd16922">
    <property type="entry name" value="HATPase_EvgS-ArcB-TorS-like"/>
    <property type="match status" value="1"/>
</dbReference>
<dbReference type="Gene3D" id="3.30.450.20">
    <property type="entry name" value="PAS domain"/>
    <property type="match status" value="1"/>
</dbReference>
<comment type="caution">
    <text evidence="12">The sequence shown here is derived from an EMBL/GenBank/DDBJ whole genome shotgun (WGS) entry which is preliminary data.</text>
</comment>
<dbReference type="PROSITE" id="PS50109">
    <property type="entry name" value="HIS_KIN"/>
    <property type="match status" value="1"/>
</dbReference>
<dbReference type="Pfam" id="PF08447">
    <property type="entry name" value="PAS_3"/>
    <property type="match status" value="1"/>
</dbReference>
<evidence type="ECO:0000313" key="13">
    <source>
        <dbReference type="Proteomes" id="UP000064029"/>
    </source>
</evidence>
<dbReference type="FunFam" id="3.30.565.10:FF:000006">
    <property type="entry name" value="Sensor histidine kinase WalK"/>
    <property type="match status" value="1"/>
</dbReference>
<evidence type="ECO:0000259" key="8">
    <source>
        <dbReference type="PROSITE" id="PS50109"/>
    </source>
</evidence>
<dbReference type="InterPro" id="IPR000700">
    <property type="entry name" value="PAS-assoc_C"/>
</dbReference>